<dbReference type="AlphaFoldDB" id="A0A2V3PJX0"/>
<dbReference type="Proteomes" id="UP000247973">
    <property type="component" value="Unassembled WGS sequence"/>
</dbReference>
<name>A0A2V3PJX0_9BACT</name>
<gene>
    <name evidence="1" type="ORF">CLV62_12743</name>
</gene>
<dbReference type="EMBL" id="QICL01000027">
    <property type="protein sequence ID" value="PXV61044.1"/>
    <property type="molecule type" value="Genomic_DNA"/>
</dbReference>
<evidence type="ECO:0000313" key="1">
    <source>
        <dbReference type="EMBL" id="PXV61044.1"/>
    </source>
</evidence>
<keyword evidence="2" id="KW-1185">Reference proteome</keyword>
<accession>A0A2V3PJX0</accession>
<proteinExistence type="predicted"/>
<comment type="caution">
    <text evidence="1">The sequence shown here is derived from an EMBL/GenBank/DDBJ whole genome shotgun (WGS) entry which is preliminary data.</text>
</comment>
<organism evidence="1 2">
    <name type="scientific">Dysgonomonas alginatilytica</name>
    <dbReference type="NCBI Taxonomy" id="1605892"/>
    <lineage>
        <taxon>Bacteria</taxon>
        <taxon>Pseudomonadati</taxon>
        <taxon>Bacteroidota</taxon>
        <taxon>Bacteroidia</taxon>
        <taxon>Bacteroidales</taxon>
        <taxon>Dysgonomonadaceae</taxon>
        <taxon>Dysgonomonas</taxon>
    </lineage>
</organism>
<reference evidence="1 2" key="1">
    <citation type="submission" date="2018-03" db="EMBL/GenBank/DDBJ databases">
        <title>Genomic Encyclopedia of Archaeal and Bacterial Type Strains, Phase II (KMG-II): from individual species to whole genera.</title>
        <authorList>
            <person name="Goeker M."/>
        </authorList>
    </citation>
    <scope>NUCLEOTIDE SEQUENCE [LARGE SCALE GENOMIC DNA]</scope>
    <source>
        <strain evidence="1 2">DSM 100214</strain>
    </source>
</reference>
<evidence type="ECO:0000313" key="2">
    <source>
        <dbReference type="Proteomes" id="UP000247973"/>
    </source>
</evidence>
<protein>
    <submittedName>
        <fullName evidence="1">Uncharacterized protein</fullName>
    </submittedName>
</protein>
<sequence length="76" mass="8831">MNKKSFYLNKINKININKKEKPTFWSASLSYYPIIYRISVYSHSIVAGGLDDISYTTRFTPFTLLIISLETFARNS</sequence>